<comment type="caution">
    <text evidence="1">The sequence shown here is derived from an EMBL/GenBank/DDBJ whole genome shotgun (WGS) entry which is preliminary data.</text>
</comment>
<proteinExistence type="predicted"/>
<evidence type="ECO:0000313" key="1">
    <source>
        <dbReference type="EMBL" id="ROS01875.1"/>
    </source>
</evidence>
<organism evidence="1 2">
    <name type="scientific">Sinobacterium caligoides</name>
    <dbReference type="NCBI Taxonomy" id="933926"/>
    <lineage>
        <taxon>Bacteria</taxon>
        <taxon>Pseudomonadati</taxon>
        <taxon>Pseudomonadota</taxon>
        <taxon>Gammaproteobacteria</taxon>
        <taxon>Cellvibrionales</taxon>
        <taxon>Spongiibacteraceae</taxon>
        <taxon>Sinobacterium</taxon>
    </lineage>
</organism>
<keyword evidence="2" id="KW-1185">Reference proteome</keyword>
<protein>
    <recommendedName>
        <fullName evidence="3">DUF1508 domain-containing protein</fullName>
    </recommendedName>
</protein>
<dbReference type="RefSeq" id="WP_123712628.1">
    <property type="nucleotide sequence ID" value="NZ_RKHR01000004.1"/>
</dbReference>
<dbReference type="OrthoDB" id="5737581at2"/>
<dbReference type="Proteomes" id="UP000275394">
    <property type="component" value="Unassembled WGS sequence"/>
</dbReference>
<evidence type="ECO:0008006" key="3">
    <source>
        <dbReference type="Google" id="ProtNLM"/>
    </source>
</evidence>
<reference evidence="1 2" key="1">
    <citation type="submission" date="2018-11" db="EMBL/GenBank/DDBJ databases">
        <title>Genomic Encyclopedia of Type Strains, Phase IV (KMG-IV): sequencing the most valuable type-strain genomes for metagenomic binning, comparative biology and taxonomic classification.</title>
        <authorList>
            <person name="Goeker M."/>
        </authorList>
    </citation>
    <scope>NUCLEOTIDE SEQUENCE [LARGE SCALE GENOMIC DNA]</scope>
    <source>
        <strain evidence="1 2">DSM 100316</strain>
    </source>
</reference>
<evidence type="ECO:0000313" key="2">
    <source>
        <dbReference type="Proteomes" id="UP000275394"/>
    </source>
</evidence>
<gene>
    <name evidence="1" type="ORF">EDC56_2324</name>
</gene>
<dbReference type="AlphaFoldDB" id="A0A3N2DRF0"/>
<name>A0A3N2DRF0_9GAMM</name>
<accession>A0A3N2DRF0</accession>
<dbReference type="EMBL" id="RKHR01000004">
    <property type="protein sequence ID" value="ROS01875.1"/>
    <property type="molecule type" value="Genomic_DNA"/>
</dbReference>
<sequence length="69" mass="7721">MDNSISETITDNGKTLTIKVTENDQGWWLEIVSSNDNITNYEDAFESEQAALEEARAAVAECGVDSFFW</sequence>